<dbReference type="RefSeq" id="WP_208742349.1">
    <property type="nucleotide sequence ID" value="NZ_UFQC01000004.1"/>
</dbReference>
<gene>
    <name evidence="2" type="ORF">AVE30378_01006</name>
</gene>
<dbReference type="EMBL" id="UFQC01000004">
    <property type="protein sequence ID" value="SSW64304.1"/>
    <property type="molecule type" value="Genomic_DNA"/>
</dbReference>
<evidence type="ECO:0000256" key="1">
    <source>
        <dbReference type="SAM" id="MobiDB-lite"/>
    </source>
</evidence>
<reference evidence="2 3" key="1">
    <citation type="submission" date="2018-07" db="EMBL/GenBank/DDBJ databases">
        <authorList>
            <person name="Peeters C."/>
        </authorList>
    </citation>
    <scope>NUCLEOTIDE SEQUENCE [LARGE SCALE GENOMIC DNA]</scope>
    <source>
        <strain evidence="2 3">LMG 30378</strain>
    </source>
</reference>
<proteinExistence type="predicted"/>
<name>A0A446C8Z8_9BURK</name>
<sequence length="114" mass="12798">MSKATHITDTDDAWESGELGRDEESVVAVDHNETALNEALGLQPISIRLEKALIEDFKMIASIHGLSYQPLMRQALRRFADGEKRRLLQEAACRARAEVEAVAERAKPREKRVA</sequence>
<evidence type="ECO:0000313" key="2">
    <source>
        <dbReference type="EMBL" id="SSW64304.1"/>
    </source>
</evidence>
<feature type="region of interest" description="Disordered" evidence="1">
    <location>
        <begin position="1"/>
        <end position="24"/>
    </location>
</feature>
<evidence type="ECO:0000313" key="3">
    <source>
        <dbReference type="Proteomes" id="UP000289465"/>
    </source>
</evidence>
<accession>A0A446C8Z8</accession>
<organism evidence="2 3">
    <name type="scientific">Achromobacter veterisilvae</name>
    <dbReference type="NCBI Taxonomy" id="2069367"/>
    <lineage>
        <taxon>Bacteria</taxon>
        <taxon>Pseudomonadati</taxon>
        <taxon>Pseudomonadota</taxon>
        <taxon>Betaproteobacteria</taxon>
        <taxon>Burkholderiales</taxon>
        <taxon>Alcaligenaceae</taxon>
        <taxon>Achromobacter</taxon>
    </lineage>
</organism>
<dbReference type="Proteomes" id="UP000289465">
    <property type="component" value="Unassembled WGS sequence"/>
</dbReference>
<dbReference type="AlphaFoldDB" id="A0A446C8Z8"/>
<protein>
    <submittedName>
        <fullName evidence="2">Uncharacterized protein</fullName>
    </submittedName>
</protein>